<keyword evidence="4" id="KW-0808">Transferase</keyword>
<gene>
    <name evidence="4" type="ORF">SAMN05216261_0798</name>
</gene>
<dbReference type="Proteomes" id="UP000184396">
    <property type="component" value="Unassembled WGS sequence"/>
</dbReference>
<protein>
    <submittedName>
        <fullName evidence="4">Two-component sensor histidine kinase, contains HisKA and HATPase domains</fullName>
    </submittedName>
</protein>
<keyword evidence="5" id="KW-1185">Reference proteome</keyword>
<proteinExistence type="predicted"/>
<feature type="coiled-coil region" evidence="1">
    <location>
        <begin position="299"/>
        <end position="330"/>
    </location>
</feature>
<keyword evidence="2" id="KW-1133">Transmembrane helix</keyword>
<dbReference type="RefSeq" id="WP_019387424.1">
    <property type="nucleotide sequence ID" value="NZ_ALIH01000006.1"/>
</dbReference>
<organism evidence="4 5">
    <name type="scientific">Algibacter luteus</name>
    <dbReference type="NCBI Taxonomy" id="1178825"/>
    <lineage>
        <taxon>Bacteria</taxon>
        <taxon>Pseudomonadati</taxon>
        <taxon>Bacteroidota</taxon>
        <taxon>Flavobacteriia</taxon>
        <taxon>Flavobacteriales</taxon>
        <taxon>Flavobacteriaceae</taxon>
        <taxon>Algibacter</taxon>
    </lineage>
</organism>
<dbReference type="Gene3D" id="3.30.565.10">
    <property type="entry name" value="Histidine kinase-like ATPase, C-terminal domain"/>
    <property type="match status" value="1"/>
</dbReference>
<keyword evidence="2" id="KW-0812">Transmembrane</keyword>
<dbReference type="SUPFAM" id="SSF55874">
    <property type="entry name" value="ATPase domain of HSP90 chaperone/DNA topoisomerase II/histidine kinase"/>
    <property type="match status" value="1"/>
</dbReference>
<dbReference type="eggNOG" id="COG3920">
    <property type="taxonomic scope" value="Bacteria"/>
</dbReference>
<sequence>MKINKYHIIITIILLIGLLFLNQFISSYYELERKKIDDTLSKTHSDAMIRARAGIEVYAALVSSLKSYTKNSTSFPSEVELQTYLNDLLDEIHFDSSIIINYIDTTHVFKYVITPEEIDPLGIKGVSVKDFVDNERLDELNKLMLSEDISLFTPINLREGWVGFPFNFSARDNNNNTLGYFTPIINAKYLLDYFYEGSNSEEFVHKFIVKDSIDLTREAYFDGSPIYNVDKDFEYYKNFNVNEEDYIYSDINVFNLKLKVGSSYKHKPSLNNTIGFLAYLWYFIIFFLVIIIYNQFSKNERLNKNLKIANEEISIQNVELEKNLSKIQTLIKEIHHRVKNNMQMISGILTLQQDESNDAKVKTALEQSKNRINSMALVHEKLYGSSSLKDISTKEYLEQLINFVERTVKSDELTLNKTINIDSNLIFDGDTTSNLGLIINELVTNSYKYAFKEDVVNSLNISILKDPDFYVLVYSDSGPGLPENYDFNSSKSLGVQLIVILTEQLQGKIEYSNDNLSTFKIYFNPLQPSFKE</sequence>
<accession>A0A1M6BM71</accession>
<dbReference type="Gene3D" id="3.30.450.20">
    <property type="entry name" value="PAS domain"/>
    <property type="match status" value="1"/>
</dbReference>
<keyword evidence="1" id="KW-0175">Coiled coil</keyword>
<dbReference type="OrthoDB" id="9767435at2"/>
<keyword evidence="2" id="KW-0472">Membrane</keyword>
<keyword evidence="4" id="KW-0418">Kinase</keyword>
<feature type="transmembrane region" description="Helical" evidence="2">
    <location>
        <begin position="6"/>
        <end position="25"/>
    </location>
</feature>
<dbReference type="AlphaFoldDB" id="A0A1M6BM71"/>
<dbReference type="EMBL" id="FQYK01000002">
    <property type="protein sequence ID" value="SHI49648.1"/>
    <property type="molecule type" value="Genomic_DNA"/>
</dbReference>
<evidence type="ECO:0000256" key="1">
    <source>
        <dbReference type="SAM" id="Coils"/>
    </source>
</evidence>
<evidence type="ECO:0000256" key="2">
    <source>
        <dbReference type="SAM" id="Phobius"/>
    </source>
</evidence>
<reference evidence="4 5" key="1">
    <citation type="submission" date="2016-11" db="EMBL/GenBank/DDBJ databases">
        <authorList>
            <person name="Jaros S."/>
            <person name="Januszkiewicz K."/>
            <person name="Wedrychowicz H."/>
        </authorList>
    </citation>
    <scope>NUCLEOTIDE SEQUENCE [LARGE SCALE GENOMIC DNA]</scope>
    <source>
        <strain evidence="4 5">CGMCC 1.12213</strain>
    </source>
</reference>
<evidence type="ECO:0000313" key="5">
    <source>
        <dbReference type="Proteomes" id="UP000184396"/>
    </source>
</evidence>
<dbReference type="PANTHER" id="PTHR43065:SF23">
    <property type="entry name" value="SENSOR HISTIDINE KINASE PDTAS"/>
    <property type="match status" value="1"/>
</dbReference>
<dbReference type="GO" id="GO:0016301">
    <property type="term" value="F:kinase activity"/>
    <property type="evidence" value="ECO:0007669"/>
    <property type="project" value="UniProtKB-KW"/>
</dbReference>
<dbReference type="STRING" id="1178825.SAMN05216261_0798"/>
<dbReference type="PANTHER" id="PTHR43065">
    <property type="entry name" value="SENSOR HISTIDINE KINASE"/>
    <property type="match status" value="1"/>
</dbReference>
<dbReference type="InterPro" id="IPR011495">
    <property type="entry name" value="Sig_transdc_His_kin_sub2_dim/P"/>
</dbReference>
<dbReference type="InterPro" id="IPR036890">
    <property type="entry name" value="HATPase_C_sf"/>
</dbReference>
<name>A0A1M6BM71_9FLAO</name>
<feature type="domain" description="Signal transduction histidine kinase subgroup 2 dimerisation and phosphoacceptor" evidence="3">
    <location>
        <begin position="333"/>
        <end position="402"/>
    </location>
</feature>
<evidence type="ECO:0000259" key="3">
    <source>
        <dbReference type="Pfam" id="PF07568"/>
    </source>
</evidence>
<dbReference type="Pfam" id="PF07568">
    <property type="entry name" value="HisKA_2"/>
    <property type="match status" value="1"/>
</dbReference>
<feature type="transmembrane region" description="Helical" evidence="2">
    <location>
        <begin position="274"/>
        <end position="293"/>
    </location>
</feature>
<evidence type="ECO:0000313" key="4">
    <source>
        <dbReference type="EMBL" id="SHI49648.1"/>
    </source>
</evidence>